<dbReference type="FunFam" id="1.10.510.10:FF:001298">
    <property type="entry name" value="STE20-like kinase"/>
    <property type="match status" value="1"/>
</dbReference>
<dbReference type="PROSITE" id="PS50011">
    <property type="entry name" value="PROTEIN_KINASE_DOM"/>
    <property type="match status" value="1"/>
</dbReference>
<feature type="region of interest" description="Disordered" evidence="13">
    <location>
        <begin position="285"/>
        <end position="558"/>
    </location>
</feature>
<evidence type="ECO:0000259" key="14">
    <source>
        <dbReference type="PROSITE" id="PS50011"/>
    </source>
</evidence>
<comment type="catalytic activity">
    <reaction evidence="10">
        <text>L-seryl-[protein] + ATP = O-phospho-L-seryl-[protein] + ADP + H(+)</text>
        <dbReference type="Rhea" id="RHEA:17989"/>
        <dbReference type="Rhea" id="RHEA-COMP:9863"/>
        <dbReference type="Rhea" id="RHEA-COMP:11604"/>
        <dbReference type="ChEBI" id="CHEBI:15378"/>
        <dbReference type="ChEBI" id="CHEBI:29999"/>
        <dbReference type="ChEBI" id="CHEBI:30616"/>
        <dbReference type="ChEBI" id="CHEBI:83421"/>
        <dbReference type="ChEBI" id="CHEBI:456216"/>
        <dbReference type="EC" id="2.7.11.1"/>
    </reaction>
</comment>
<organism evidence="15 16">
    <name type="scientific">Sphaeramia orbicularis</name>
    <name type="common">orbiculate cardinalfish</name>
    <dbReference type="NCBI Taxonomy" id="375764"/>
    <lineage>
        <taxon>Eukaryota</taxon>
        <taxon>Metazoa</taxon>
        <taxon>Chordata</taxon>
        <taxon>Craniata</taxon>
        <taxon>Vertebrata</taxon>
        <taxon>Euteleostomi</taxon>
        <taxon>Actinopterygii</taxon>
        <taxon>Neopterygii</taxon>
        <taxon>Teleostei</taxon>
        <taxon>Neoteleostei</taxon>
        <taxon>Acanthomorphata</taxon>
        <taxon>Gobiaria</taxon>
        <taxon>Kurtiformes</taxon>
        <taxon>Apogonoidei</taxon>
        <taxon>Apogonidae</taxon>
        <taxon>Apogoninae</taxon>
        <taxon>Sphaeramia</taxon>
    </lineage>
</organism>
<reference evidence="15" key="1">
    <citation type="submission" date="2019-06" db="EMBL/GenBank/DDBJ databases">
        <authorList>
            <consortium name="Wellcome Sanger Institute Data Sharing"/>
        </authorList>
    </citation>
    <scope>NUCLEOTIDE SEQUENCE [LARGE SCALE GENOMIC DNA]</scope>
</reference>
<dbReference type="GO" id="GO:0004674">
    <property type="term" value="F:protein serine/threonine kinase activity"/>
    <property type="evidence" value="ECO:0007669"/>
    <property type="project" value="UniProtKB-KW"/>
</dbReference>
<evidence type="ECO:0000313" key="16">
    <source>
        <dbReference type="Proteomes" id="UP000472271"/>
    </source>
</evidence>
<dbReference type="InterPro" id="IPR017441">
    <property type="entry name" value="Protein_kinase_ATP_BS"/>
</dbReference>
<feature type="compositionally biased region" description="Basic and acidic residues" evidence="13">
    <location>
        <begin position="363"/>
        <end position="374"/>
    </location>
</feature>
<sequence length="1022" mass="118466">MSFFNFRKIFKLGPDKKKKQYEHVHRDVNPEEIWEIIGELGDGAFGKVYKAQNKQNATLAAAKVIDTKTEDELEDYMVEIDILASCNHHHIVKLLDAFYFEGKLWVKLERPLTEPQIRVVCKQTLEALCYLHENKIIHRDLKAGNILLSLEGDVKLADFGVSAKNTKTLQRRDSFIGTPYWMAPEVVMCETSKDRPYDYKADIWSLGVTLIELAQIEPPNHEMNPMRVLLKIAKSEPPTLMHPSLVLCLILIFCVPSSPMKHPFVCTACHNKPLRELIAEAKAEVTEEIEEGKEEEEEEEPDTSLTVPGHKRAPSDASVASSEDDKVLPAVAALESVAEKKEVEPAEDRTSDKLSDEGLGTSEVDKTEEEKLNEVSDVSNEDLATGPVEPAKELVCKEPTEPKPEDGQGMEISSELTESQPEEALATVETQESVTTGQKTEEEEDETKKETAEHEPPQPPKDVPLTGEEEKIISVDESNSQDAVSVPESETDSETKTDQGSPAVLKPEVEKDSDSGSSSAADTNSLDLNLSISSFLSKSKEGGSVSVQDSKRQKKTLKKTRKFIVDGVEVSVTTSKIVTDNDTKSEEMRFLRRQELRELRLLQKEEQRAQQQLSNKLQQQREQIYRRFEQETTAKKRQYDQEVENLEKKQKQTIERLEHDHTSWLRDEAKRIKADQDKELSKFQNMMKNRKKEAKQEVGQSPRHMRKELMKRLKEDLSLLKSAEEQEFLQKQQQELDGALKKIIQQHKVEIATIERDCLNHKQQMMRAREAAMWELEERHLQEKHQQLKQQLKDQYFLQRHQLLKRHEKEMEQMQRYNQRLIEEMKNKQTQERVRLPKIQRSEAKTRMAMYKKSLRITATAAVTQEQERERIKQFASQEDKRQKNERLHQHQKHENQMRDLQLQCDSNIRELQQLQNEKCHLLIEHETQKLKELDEEHSQEIKEWREKLRPRKKPLCFVFDSGVCFCCPLQALEEEFTRKLQEQEVFFKMSGESECLNPTTQTVIKFISECFALKNCYHFFS</sequence>
<dbReference type="GO" id="GO:0005524">
    <property type="term" value="F:ATP binding"/>
    <property type="evidence" value="ECO:0007669"/>
    <property type="project" value="UniProtKB-UniRule"/>
</dbReference>
<comment type="similarity">
    <text evidence="1">Belongs to the protein kinase superfamily. STE Ser/Thr protein kinase family. STE20 subfamily.</text>
</comment>
<dbReference type="PROSITE" id="PS00108">
    <property type="entry name" value="PROTEIN_KINASE_ST"/>
    <property type="match status" value="1"/>
</dbReference>
<dbReference type="SMART" id="SM00220">
    <property type="entry name" value="S_TKc"/>
    <property type="match status" value="1"/>
</dbReference>
<gene>
    <name evidence="15" type="primary">slka</name>
</gene>
<dbReference type="Ensembl" id="ENSSORT00005038163.1">
    <property type="protein sequence ID" value="ENSSORP00005037190.1"/>
    <property type="gene ID" value="ENSSORG00005014411.1"/>
</dbReference>
<evidence type="ECO:0000256" key="5">
    <source>
        <dbReference type="ARBA" id="ARBA00022679"/>
    </source>
</evidence>
<feature type="compositionally biased region" description="Basic and acidic residues" evidence="13">
    <location>
        <begin position="390"/>
        <end position="406"/>
    </location>
</feature>
<evidence type="ECO:0000256" key="11">
    <source>
        <dbReference type="PROSITE-ProRule" id="PRU10141"/>
    </source>
</evidence>
<keyword evidence="8 11" id="KW-0067">ATP-binding</keyword>
<dbReference type="InterPro" id="IPR008271">
    <property type="entry name" value="Ser/Thr_kinase_AS"/>
</dbReference>
<keyword evidence="3" id="KW-0723">Serine/threonine-protein kinase</keyword>
<feature type="compositionally biased region" description="Basic and acidic residues" evidence="13">
    <location>
        <begin position="446"/>
        <end position="456"/>
    </location>
</feature>
<accession>A0A673B5U4</accession>
<evidence type="ECO:0000256" key="2">
    <source>
        <dbReference type="ARBA" id="ARBA00012513"/>
    </source>
</evidence>
<keyword evidence="6 11" id="KW-0547">Nucleotide-binding</keyword>
<feature type="coiled-coil region" evidence="12">
    <location>
        <begin position="592"/>
        <end position="656"/>
    </location>
</feature>
<evidence type="ECO:0000256" key="4">
    <source>
        <dbReference type="ARBA" id="ARBA00022553"/>
    </source>
</evidence>
<proteinExistence type="inferred from homology"/>
<evidence type="ECO:0000256" key="12">
    <source>
        <dbReference type="SAM" id="Coils"/>
    </source>
</evidence>
<dbReference type="Pfam" id="PF00069">
    <property type="entry name" value="Pkinase"/>
    <property type="match status" value="1"/>
</dbReference>
<dbReference type="FunFam" id="3.30.200.20:FF:000120">
    <property type="entry name" value="STE20-like serine/threonine-protein kinase"/>
    <property type="match status" value="1"/>
</dbReference>
<evidence type="ECO:0000256" key="13">
    <source>
        <dbReference type="SAM" id="MobiDB-lite"/>
    </source>
</evidence>
<dbReference type="InterPro" id="IPR051585">
    <property type="entry name" value="STE20_Ser/Thr_Kinases"/>
</dbReference>
<dbReference type="AlphaFoldDB" id="A0A673B5U4"/>
<keyword evidence="12" id="KW-0175">Coiled coil</keyword>
<name>A0A673B5U4_9TELE</name>
<dbReference type="PANTHER" id="PTHR46538:SF1">
    <property type="entry name" value="NON-SPECIFIC SERINE_THREONINE PROTEIN KINASE"/>
    <property type="match status" value="1"/>
</dbReference>
<keyword evidence="16" id="KW-1185">Reference proteome</keyword>
<dbReference type="EC" id="2.7.11.1" evidence="2"/>
<dbReference type="Gene3D" id="1.10.510.10">
    <property type="entry name" value="Transferase(Phosphotransferase) domain 1"/>
    <property type="match status" value="1"/>
</dbReference>
<reference evidence="15" key="2">
    <citation type="submission" date="2025-08" db="UniProtKB">
        <authorList>
            <consortium name="Ensembl"/>
        </authorList>
    </citation>
    <scope>IDENTIFICATION</scope>
</reference>
<dbReference type="InterPro" id="IPR011009">
    <property type="entry name" value="Kinase-like_dom_sf"/>
</dbReference>
<feature type="compositionally biased region" description="Polar residues" evidence="13">
    <location>
        <begin position="523"/>
        <end position="537"/>
    </location>
</feature>
<keyword evidence="7" id="KW-0418">Kinase</keyword>
<feature type="binding site" evidence="11">
    <location>
        <position position="63"/>
    </location>
    <ligand>
        <name>ATP</name>
        <dbReference type="ChEBI" id="CHEBI:30616"/>
    </ligand>
</feature>
<feature type="region of interest" description="Disordered" evidence="13">
    <location>
        <begin position="866"/>
        <end position="898"/>
    </location>
</feature>
<evidence type="ECO:0000256" key="6">
    <source>
        <dbReference type="ARBA" id="ARBA00022741"/>
    </source>
</evidence>
<evidence type="ECO:0000256" key="8">
    <source>
        <dbReference type="ARBA" id="ARBA00022840"/>
    </source>
</evidence>
<dbReference type="SUPFAM" id="SSF56112">
    <property type="entry name" value="Protein kinase-like (PK-like)"/>
    <property type="match status" value="1"/>
</dbReference>
<evidence type="ECO:0000256" key="3">
    <source>
        <dbReference type="ARBA" id="ARBA00022527"/>
    </source>
</evidence>
<evidence type="ECO:0000256" key="1">
    <source>
        <dbReference type="ARBA" id="ARBA00008874"/>
    </source>
</evidence>
<protein>
    <recommendedName>
        <fullName evidence="2">non-specific serine/threonine protein kinase</fullName>
        <ecNumber evidence="2">2.7.11.1</ecNumber>
    </recommendedName>
</protein>
<evidence type="ECO:0000256" key="10">
    <source>
        <dbReference type="ARBA" id="ARBA00048679"/>
    </source>
</evidence>
<keyword evidence="4" id="KW-0597">Phosphoprotein</keyword>
<feature type="compositionally biased region" description="Basic and acidic residues" evidence="13">
    <location>
        <begin position="337"/>
        <end position="356"/>
    </location>
</feature>
<dbReference type="Proteomes" id="UP000472271">
    <property type="component" value="Chromosome 15"/>
</dbReference>
<feature type="domain" description="Protein kinase" evidence="14">
    <location>
        <begin position="34"/>
        <end position="313"/>
    </location>
</feature>
<feature type="coiled-coil region" evidence="12">
    <location>
        <begin position="706"/>
        <end position="831"/>
    </location>
</feature>
<evidence type="ECO:0000313" key="15">
    <source>
        <dbReference type="Ensembl" id="ENSSORP00005037190.1"/>
    </source>
</evidence>
<dbReference type="PROSITE" id="PS00107">
    <property type="entry name" value="PROTEIN_KINASE_ATP"/>
    <property type="match status" value="1"/>
</dbReference>
<evidence type="ECO:0000256" key="7">
    <source>
        <dbReference type="ARBA" id="ARBA00022777"/>
    </source>
</evidence>
<dbReference type="PANTHER" id="PTHR46538">
    <property type="entry name" value="PROTEIN KINASE DOMAIN-CONTAINING PROTEIN"/>
    <property type="match status" value="1"/>
</dbReference>
<dbReference type="Pfam" id="PF12474">
    <property type="entry name" value="PKK"/>
    <property type="match status" value="2"/>
</dbReference>
<reference evidence="15" key="3">
    <citation type="submission" date="2025-09" db="UniProtKB">
        <authorList>
            <consortium name="Ensembl"/>
        </authorList>
    </citation>
    <scope>IDENTIFICATION</scope>
</reference>
<dbReference type="Gene3D" id="3.30.200.20">
    <property type="entry name" value="Phosphorylase Kinase, domain 1"/>
    <property type="match status" value="1"/>
</dbReference>
<dbReference type="InterPro" id="IPR000719">
    <property type="entry name" value="Prot_kinase_dom"/>
</dbReference>
<evidence type="ECO:0000256" key="9">
    <source>
        <dbReference type="ARBA" id="ARBA00047899"/>
    </source>
</evidence>
<feature type="compositionally biased region" description="Acidic residues" evidence="13">
    <location>
        <begin position="286"/>
        <end position="302"/>
    </location>
</feature>
<comment type="catalytic activity">
    <reaction evidence="9">
        <text>L-threonyl-[protein] + ATP = O-phospho-L-threonyl-[protein] + ADP + H(+)</text>
        <dbReference type="Rhea" id="RHEA:46608"/>
        <dbReference type="Rhea" id="RHEA-COMP:11060"/>
        <dbReference type="Rhea" id="RHEA-COMP:11605"/>
        <dbReference type="ChEBI" id="CHEBI:15378"/>
        <dbReference type="ChEBI" id="CHEBI:30013"/>
        <dbReference type="ChEBI" id="CHEBI:30616"/>
        <dbReference type="ChEBI" id="CHEBI:61977"/>
        <dbReference type="ChEBI" id="CHEBI:456216"/>
        <dbReference type="EC" id="2.7.11.1"/>
    </reaction>
</comment>
<dbReference type="InterPro" id="IPR022165">
    <property type="entry name" value="PKK"/>
</dbReference>
<keyword evidence="5" id="KW-0808">Transferase</keyword>